<dbReference type="Proteomes" id="UP000499080">
    <property type="component" value="Unassembled WGS sequence"/>
</dbReference>
<dbReference type="AlphaFoldDB" id="A0A4Y2GHB1"/>
<dbReference type="EMBL" id="BGPR01001355">
    <property type="protein sequence ID" value="GBM51928.1"/>
    <property type="molecule type" value="Genomic_DNA"/>
</dbReference>
<name>A0A4Y2GHB1_ARAVE</name>
<proteinExistence type="predicted"/>
<keyword evidence="2" id="KW-1185">Reference proteome</keyword>
<accession>A0A4Y2GHB1</accession>
<evidence type="ECO:0000313" key="1">
    <source>
        <dbReference type="EMBL" id="GBM51928.1"/>
    </source>
</evidence>
<gene>
    <name evidence="1" type="ORF">AVEN_1510_1</name>
</gene>
<organism evidence="1 2">
    <name type="scientific">Araneus ventricosus</name>
    <name type="common">Orbweaver spider</name>
    <name type="synonym">Epeira ventricosa</name>
    <dbReference type="NCBI Taxonomy" id="182803"/>
    <lineage>
        <taxon>Eukaryota</taxon>
        <taxon>Metazoa</taxon>
        <taxon>Ecdysozoa</taxon>
        <taxon>Arthropoda</taxon>
        <taxon>Chelicerata</taxon>
        <taxon>Arachnida</taxon>
        <taxon>Araneae</taxon>
        <taxon>Araneomorphae</taxon>
        <taxon>Entelegynae</taxon>
        <taxon>Araneoidea</taxon>
        <taxon>Araneidae</taxon>
        <taxon>Araneus</taxon>
    </lineage>
</organism>
<comment type="caution">
    <text evidence="1">The sequence shown here is derived from an EMBL/GenBank/DDBJ whole genome shotgun (WGS) entry which is preliminary data.</text>
</comment>
<sequence>MCLQDLAKCRYLYTYQWSNLVSRFKETRGNVWDGPRNFESWSDDEDYISASSFCMIRRADLTGTWPTNTAYRVSNLEPSGYEAETLPLVHHGSYSAMEV</sequence>
<reference evidence="1 2" key="1">
    <citation type="journal article" date="2019" name="Sci. Rep.">
        <title>Orb-weaving spider Araneus ventricosus genome elucidates the spidroin gene catalogue.</title>
        <authorList>
            <person name="Kono N."/>
            <person name="Nakamura H."/>
            <person name="Ohtoshi R."/>
            <person name="Moran D.A.P."/>
            <person name="Shinohara A."/>
            <person name="Yoshida Y."/>
            <person name="Fujiwara M."/>
            <person name="Mori M."/>
            <person name="Tomita M."/>
            <person name="Arakawa K."/>
        </authorList>
    </citation>
    <scope>NUCLEOTIDE SEQUENCE [LARGE SCALE GENOMIC DNA]</scope>
</reference>
<protein>
    <submittedName>
        <fullName evidence="1">Uncharacterized protein</fullName>
    </submittedName>
</protein>
<evidence type="ECO:0000313" key="2">
    <source>
        <dbReference type="Proteomes" id="UP000499080"/>
    </source>
</evidence>